<dbReference type="Proteomes" id="UP001153555">
    <property type="component" value="Unassembled WGS sequence"/>
</dbReference>
<feature type="domain" description="SPARK" evidence="1">
    <location>
        <begin position="12"/>
        <end position="176"/>
    </location>
</feature>
<keyword evidence="3" id="KW-1185">Reference proteome</keyword>
<organism evidence="2 3">
    <name type="scientific">Striga hermonthica</name>
    <name type="common">Purple witchweed</name>
    <name type="synonym">Buchnera hermonthica</name>
    <dbReference type="NCBI Taxonomy" id="68872"/>
    <lineage>
        <taxon>Eukaryota</taxon>
        <taxon>Viridiplantae</taxon>
        <taxon>Streptophyta</taxon>
        <taxon>Embryophyta</taxon>
        <taxon>Tracheophyta</taxon>
        <taxon>Spermatophyta</taxon>
        <taxon>Magnoliopsida</taxon>
        <taxon>eudicotyledons</taxon>
        <taxon>Gunneridae</taxon>
        <taxon>Pentapetalae</taxon>
        <taxon>asterids</taxon>
        <taxon>lamiids</taxon>
        <taxon>Lamiales</taxon>
        <taxon>Orobanchaceae</taxon>
        <taxon>Buchnereae</taxon>
        <taxon>Striga</taxon>
    </lineage>
</organism>
<keyword evidence="2" id="KW-0675">Receptor</keyword>
<dbReference type="Pfam" id="PF19160">
    <property type="entry name" value="SPARK"/>
    <property type="match status" value="1"/>
</dbReference>
<evidence type="ECO:0000313" key="3">
    <source>
        <dbReference type="Proteomes" id="UP001153555"/>
    </source>
</evidence>
<evidence type="ECO:0000313" key="2">
    <source>
        <dbReference type="EMBL" id="CAA0825112.1"/>
    </source>
</evidence>
<protein>
    <submittedName>
        <fullName evidence="2">Probable receptor-like protein kinase</fullName>
    </submittedName>
</protein>
<keyword evidence="2" id="KW-0808">Transferase</keyword>
<evidence type="ECO:0000259" key="1">
    <source>
        <dbReference type="Pfam" id="PF19160"/>
    </source>
</evidence>
<dbReference type="AlphaFoldDB" id="A0A9N7N8M9"/>
<reference evidence="2" key="1">
    <citation type="submission" date="2019-12" db="EMBL/GenBank/DDBJ databases">
        <authorList>
            <person name="Scholes J."/>
        </authorList>
    </citation>
    <scope>NUCLEOTIDE SEQUENCE</scope>
</reference>
<dbReference type="EMBL" id="CACSLK010026072">
    <property type="protein sequence ID" value="CAA0825112.1"/>
    <property type="molecule type" value="Genomic_DNA"/>
</dbReference>
<proteinExistence type="predicted"/>
<name>A0A9N7N8M9_STRHE</name>
<dbReference type="OrthoDB" id="122279at2759"/>
<keyword evidence="2" id="KW-0418">Kinase</keyword>
<dbReference type="InterPro" id="IPR043891">
    <property type="entry name" value="SPARK"/>
</dbReference>
<accession>A0A9N7N8M9</accession>
<sequence length="223" mass="23894">MLSSPASTTINTTQECPLDLDYVLTIPWNNSDCTNSQNPNSPLSRTSGSQSLLSLFGIALSKYLQRSSPFYLPNLSTSISCLQSFQSKLNTLLLDPILTSLCFDPLLFATSPNICAAIQTTDDWVWTVGNSTALYSSCRSDLTVPTSCDACVAVGFRVQSQLIVVDGNLSHATNCFYFSVLYVAGVVNDYGPESAGAISCIFGFSIRPKRGSSGNRAPLILSG</sequence>
<gene>
    <name evidence="2" type="ORF">SHERM_21897</name>
</gene>
<dbReference type="GO" id="GO:0016301">
    <property type="term" value="F:kinase activity"/>
    <property type="evidence" value="ECO:0007669"/>
    <property type="project" value="UniProtKB-KW"/>
</dbReference>
<comment type="caution">
    <text evidence="2">The sequence shown here is derived from an EMBL/GenBank/DDBJ whole genome shotgun (WGS) entry which is preliminary data.</text>
</comment>